<keyword evidence="2" id="KW-1185">Reference proteome</keyword>
<proteinExistence type="predicted"/>
<evidence type="ECO:0000313" key="1">
    <source>
        <dbReference type="EMBL" id="MDC2889690.1"/>
    </source>
</evidence>
<dbReference type="EMBL" id="JAQOMS010000002">
    <property type="protein sequence ID" value="MDC2889690.1"/>
    <property type="molecule type" value="Genomic_DNA"/>
</dbReference>
<organism evidence="1 2">
    <name type="scientific">Psychrosphaera algicola</name>
    <dbReference type="NCBI Taxonomy" id="3023714"/>
    <lineage>
        <taxon>Bacteria</taxon>
        <taxon>Pseudomonadati</taxon>
        <taxon>Pseudomonadota</taxon>
        <taxon>Gammaproteobacteria</taxon>
        <taxon>Alteromonadales</taxon>
        <taxon>Pseudoalteromonadaceae</taxon>
        <taxon>Psychrosphaera</taxon>
    </lineage>
</organism>
<dbReference type="Proteomes" id="UP001528411">
    <property type="component" value="Unassembled WGS sequence"/>
</dbReference>
<protein>
    <submittedName>
        <fullName evidence="1">Uncharacterized protein</fullName>
    </submittedName>
</protein>
<accession>A0ABT5FDQ6</accession>
<dbReference type="SUPFAM" id="SSF48208">
    <property type="entry name" value="Six-hairpin glycosidases"/>
    <property type="match status" value="1"/>
</dbReference>
<dbReference type="InterPro" id="IPR008928">
    <property type="entry name" value="6-hairpin_glycosidase_sf"/>
</dbReference>
<name>A0ABT5FDQ6_9GAMM</name>
<sequence length="513" mass="55965">MYSSLSSGHHYPVAMQKYDWLGQSLAIITGIADQTKTEMILKRYPHSKMGAPVIFPQQPGIQIYHNRAIWPFVTAFGLQAAKRGNNAAVATNAIESIIRGAALNLSNMENLEWLSGQSIWLDREQPQQSGPAINSKRQLWSVAGYINMVVSGIFGVDSASDGLSAKSTLKIDPYLPTDVALHYFSGQTEVVLHQLNWLGKSITLTLNLPSSYSAKQVLRAGTIKLNNQVLKTNTLEAAMLLENNEITVDLVEQSTDNKMTLVTGLPSNDNVQHFAPVEPNLTLTAIDSGIELHIDDVNTATVTFNVYKNGLLVAENLTQSTWQDSPLSDQENACYNVSAQFKQSGTVSHLSKTVCAGQATQVDVDSNTVVSNIKITPTAFGNTLQNWGSATDKFELSWQQATPGKVALQFRYRNLNHSINTGITAGVKAANIRLGDMLVAKKIVQMPHTKPDAGISLSTPIYLDLKAGQYTLSLTDFYNMSYLTTNETYSSAGGVDGQLNQFDLYGIVITPLD</sequence>
<evidence type="ECO:0000313" key="2">
    <source>
        <dbReference type="Proteomes" id="UP001528411"/>
    </source>
</evidence>
<comment type="caution">
    <text evidence="1">The sequence shown here is derived from an EMBL/GenBank/DDBJ whole genome shotgun (WGS) entry which is preliminary data.</text>
</comment>
<reference evidence="1 2" key="1">
    <citation type="submission" date="2023-01" db="EMBL/GenBank/DDBJ databases">
        <title>Psychrosphaera sp. nov., isolated from marine algae.</title>
        <authorList>
            <person name="Bayburt H."/>
            <person name="Choi B.J."/>
            <person name="Kim J.M."/>
            <person name="Choi D.G."/>
            <person name="Jeon C.O."/>
        </authorList>
    </citation>
    <scope>NUCLEOTIDE SEQUENCE [LARGE SCALE GENOMIC DNA]</scope>
    <source>
        <strain evidence="1 2">G1-22</strain>
    </source>
</reference>
<dbReference type="RefSeq" id="WP_272181073.1">
    <property type="nucleotide sequence ID" value="NZ_JAQOMS010000002.1"/>
</dbReference>
<gene>
    <name evidence="1" type="ORF">PN838_14025</name>
</gene>